<evidence type="ECO:0000313" key="12">
    <source>
        <dbReference type="Proteomes" id="UP000625574"/>
    </source>
</evidence>
<comment type="subcellular location">
    <subcellularLocation>
        <location evidence="1">Cell membrane</location>
        <topology evidence="1">Multi-pass membrane protein</topology>
    </subcellularLocation>
</comment>
<dbReference type="Pfam" id="PF00924">
    <property type="entry name" value="MS_channel_2nd"/>
    <property type="match status" value="1"/>
</dbReference>
<evidence type="ECO:0000259" key="10">
    <source>
        <dbReference type="Pfam" id="PF21082"/>
    </source>
</evidence>
<evidence type="ECO:0000256" key="7">
    <source>
        <dbReference type="SAM" id="MobiDB-lite"/>
    </source>
</evidence>
<dbReference type="SUPFAM" id="SSF82861">
    <property type="entry name" value="Mechanosensitive channel protein MscS (YggB), transmembrane region"/>
    <property type="match status" value="1"/>
</dbReference>
<feature type="region of interest" description="Disordered" evidence="7">
    <location>
        <begin position="262"/>
        <end position="281"/>
    </location>
</feature>
<dbReference type="Gene3D" id="3.30.70.100">
    <property type="match status" value="1"/>
</dbReference>
<accession>A0ABS0VT82</accession>
<dbReference type="PANTHER" id="PTHR30221:SF1">
    <property type="entry name" value="SMALL-CONDUCTANCE MECHANOSENSITIVE CHANNEL"/>
    <property type="match status" value="1"/>
</dbReference>
<evidence type="ECO:0000313" key="11">
    <source>
        <dbReference type="EMBL" id="MBI8999984.1"/>
    </source>
</evidence>
<dbReference type="Pfam" id="PF21082">
    <property type="entry name" value="MS_channel_3rd"/>
    <property type="match status" value="1"/>
</dbReference>
<gene>
    <name evidence="11" type="ORF">JDV76_03225</name>
</gene>
<dbReference type="InterPro" id="IPR049278">
    <property type="entry name" value="MS_channel_C"/>
</dbReference>
<evidence type="ECO:0000256" key="5">
    <source>
        <dbReference type="ARBA" id="ARBA00022989"/>
    </source>
</evidence>
<keyword evidence="12" id="KW-1185">Reference proteome</keyword>
<keyword evidence="6 8" id="KW-0472">Membrane</keyword>
<evidence type="ECO:0000256" key="2">
    <source>
        <dbReference type="ARBA" id="ARBA00008017"/>
    </source>
</evidence>
<keyword evidence="5 8" id="KW-1133">Transmembrane helix</keyword>
<keyword evidence="3" id="KW-1003">Cell membrane</keyword>
<feature type="domain" description="Mechanosensitive ion channel MscS" evidence="9">
    <location>
        <begin position="97"/>
        <end position="158"/>
    </location>
</feature>
<dbReference type="InterPro" id="IPR023408">
    <property type="entry name" value="MscS_beta-dom_sf"/>
</dbReference>
<comment type="similarity">
    <text evidence="2">Belongs to the MscS (TC 1.A.23) family.</text>
</comment>
<evidence type="ECO:0000256" key="4">
    <source>
        <dbReference type="ARBA" id="ARBA00022692"/>
    </source>
</evidence>
<reference evidence="11 12" key="1">
    <citation type="submission" date="2020-12" db="EMBL/GenBank/DDBJ databases">
        <title>Genome public.</title>
        <authorList>
            <person name="Sun Q."/>
        </authorList>
    </citation>
    <scope>NUCLEOTIDE SEQUENCE [LARGE SCALE GENOMIC DNA]</scope>
    <source>
        <strain evidence="11 12">CCM 8864</strain>
    </source>
</reference>
<proteinExistence type="inferred from homology"/>
<feature type="transmembrane region" description="Helical" evidence="8">
    <location>
        <begin position="83"/>
        <end position="109"/>
    </location>
</feature>
<evidence type="ECO:0000256" key="3">
    <source>
        <dbReference type="ARBA" id="ARBA00022475"/>
    </source>
</evidence>
<comment type="caution">
    <text evidence="11">The sequence shown here is derived from an EMBL/GenBank/DDBJ whole genome shotgun (WGS) entry which is preliminary data.</text>
</comment>
<evidence type="ECO:0000259" key="9">
    <source>
        <dbReference type="Pfam" id="PF00924"/>
    </source>
</evidence>
<dbReference type="InterPro" id="IPR006685">
    <property type="entry name" value="MscS_channel_2nd"/>
</dbReference>
<evidence type="ECO:0000256" key="8">
    <source>
        <dbReference type="SAM" id="Phobius"/>
    </source>
</evidence>
<dbReference type="SUPFAM" id="SSF50182">
    <property type="entry name" value="Sm-like ribonucleoproteins"/>
    <property type="match status" value="1"/>
</dbReference>
<feature type="transmembrane region" description="Helical" evidence="8">
    <location>
        <begin position="6"/>
        <end position="28"/>
    </location>
</feature>
<protein>
    <submittedName>
        <fullName evidence="11">Mechanosensitive ion channel</fullName>
    </submittedName>
</protein>
<dbReference type="InterPro" id="IPR045275">
    <property type="entry name" value="MscS_archaea/bacteria_type"/>
</dbReference>
<feature type="transmembrane region" description="Helical" evidence="8">
    <location>
        <begin position="49"/>
        <end position="71"/>
    </location>
</feature>
<evidence type="ECO:0000256" key="6">
    <source>
        <dbReference type="ARBA" id="ARBA00023136"/>
    </source>
</evidence>
<dbReference type="InterPro" id="IPR010920">
    <property type="entry name" value="LSM_dom_sf"/>
</dbReference>
<dbReference type="InterPro" id="IPR011014">
    <property type="entry name" value="MscS_channel_TM-2"/>
</dbReference>
<dbReference type="InterPro" id="IPR011066">
    <property type="entry name" value="MscS_channel_C_sf"/>
</dbReference>
<organism evidence="11 12">
    <name type="scientific">Corynebacterium marambiense</name>
    <dbReference type="NCBI Taxonomy" id="2765364"/>
    <lineage>
        <taxon>Bacteria</taxon>
        <taxon>Bacillati</taxon>
        <taxon>Actinomycetota</taxon>
        <taxon>Actinomycetes</taxon>
        <taxon>Mycobacteriales</taxon>
        <taxon>Corynebacteriaceae</taxon>
        <taxon>Corynebacterium</taxon>
    </lineage>
</organism>
<dbReference type="Proteomes" id="UP000625574">
    <property type="component" value="Unassembled WGS sequence"/>
</dbReference>
<evidence type="ECO:0000256" key="1">
    <source>
        <dbReference type="ARBA" id="ARBA00004651"/>
    </source>
</evidence>
<sequence>MLELPPITWQAVLLGLTVAVCGYVLSRVMNWATSRFLHWRGRSDSSRRVFAGLVQAAVIVISLGAALTIVFPSVKPVDILGGIGLFSLAIGIAFQTVLGNMFAGMVILARDRFRVGDQISLKDHAGTVVEMQLSHTAIRTFDGRLVLIPNSALHSEIVTVQTGFEYVRSTVAFNLTLGTDLTAAREVALNAIRELPSVLSDPPAQALFSQVDSTGTIQLDLRFWTSARQLDTKEAQDAVIEHVLGSFAENGITIGTPPLVVQLTESPGTENEGPEKRSEQH</sequence>
<keyword evidence="4 8" id="KW-0812">Transmembrane</keyword>
<dbReference type="Gene3D" id="1.10.287.1260">
    <property type="match status" value="1"/>
</dbReference>
<dbReference type="RefSeq" id="WP_198735450.1">
    <property type="nucleotide sequence ID" value="NZ_JAEIOT010000005.1"/>
</dbReference>
<dbReference type="PANTHER" id="PTHR30221">
    <property type="entry name" value="SMALL-CONDUCTANCE MECHANOSENSITIVE CHANNEL"/>
    <property type="match status" value="1"/>
</dbReference>
<feature type="domain" description="Mechanosensitive ion channel MscS C-terminal" evidence="10">
    <location>
        <begin position="171"/>
        <end position="254"/>
    </location>
</feature>
<dbReference type="Gene3D" id="2.30.30.60">
    <property type="match status" value="1"/>
</dbReference>
<dbReference type="EMBL" id="JAEIOT010000005">
    <property type="protein sequence ID" value="MBI8999984.1"/>
    <property type="molecule type" value="Genomic_DNA"/>
</dbReference>
<dbReference type="SUPFAM" id="SSF82689">
    <property type="entry name" value="Mechanosensitive channel protein MscS (YggB), C-terminal domain"/>
    <property type="match status" value="1"/>
</dbReference>
<name>A0ABS0VT82_9CORY</name>